<keyword evidence="1" id="KW-0812">Transmembrane</keyword>
<protein>
    <submittedName>
        <fullName evidence="2">Uncharacterized protein</fullName>
    </submittedName>
</protein>
<feature type="non-terminal residue" evidence="2">
    <location>
        <position position="160"/>
    </location>
</feature>
<feature type="transmembrane region" description="Helical" evidence="1">
    <location>
        <begin position="13"/>
        <end position="31"/>
    </location>
</feature>
<proteinExistence type="predicted"/>
<evidence type="ECO:0000313" key="2">
    <source>
        <dbReference type="EMBL" id="JAS69499.1"/>
    </source>
</evidence>
<reference evidence="2" key="1">
    <citation type="submission" date="2015-11" db="EMBL/GenBank/DDBJ databases">
        <title>De novo transcriptome assembly of four potential Pierce s Disease insect vectors from Arizona vineyards.</title>
        <authorList>
            <person name="Tassone E.E."/>
        </authorList>
    </citation>
    <scope>NUCLEOTIDE SEQUENCE</scope>
</reference>
<dbReference type="AlphaFoldDB" id="A0A1B6H480"/>
<name>A0A1B6H480_9HEMI</name>
<dbReference type="EMBL" id="GECZ01000270">
    <property type="protein sequence ID" value="JAS69499.1"/>
    <property type="molecule type" value="Transcribed_RNA"/>
</dbReference>
<evidence type="ECO:0000256" key="1">
    <source>
        <dbReference type="SAM" id="Phobius"/>
    </source>
</evidence>
<organism evidence="2">
    <name type="scientific">Cuerna arida</name>
    <dbReference type="NCBI Taxonomy" id="1464854"/>
    <lineage>
        <taxon>Eukaryota</taxon>
        <taxon>Metazoa</taxon>
        <taxon>Ecdysozoa</taxon>
        <taxon>Arthropoda</taxon>
        <taxon>Hexapoda</taxon>
        <taxon>Insecta</taxon>
        <taxon>Pterygota</taxon>
        <taxon>Neoptera</taxon>
        <taxon>Paraneoptera</taxon>
        <taxon>Hemiptera</taxon>
        <taxon>Auchenorrhyncha</taxon>
        <taxon>Membracoidea</taxon>
        <taxon>Cicadellidae</taxon>
        <taxon>Cicadellinae</taxon>
        <taxon>Proconiini</taxon>
        <taxon>Cuerna</taxon>
    </lineage>
</organism>
<sequence length="160" mass="17582">WMLNDAIHSRNDILPYVAMWAVFSILVILTARDLIRLSVLNSDNVMEVDEIISPRRVSFSAYVPGQRQVLELSPMNTFATSTPFAVPCEPYCKVPRMYNGNCTSSSGKAESYLTSDSIADTSSRVTSPCIMNRARTMANNTSGYSSPCSSLNFGQDASAF</sequence>
<keyword evidence="1" id="KW-0472">Membrane</keyword>
<feature type="non-terminal residue" evidence="2">
    <location>
        <position position="1"/>
    </location>
</feature>
<gene>
    <name evidence="2" type="ORF">g.46956</name>
</gene>
<accession>A0A1B6H480</accession>
<keyword evidence="1" id="KW-1133">Transmembrane helix</keyword>